<dbReference type="OrthoDB" id="4192742at2759"/>
<proteinExistence type="predicted"/>
<keyword evidence="3" id="KW-1185">Reference proteome</keyword>
<accession>F2PGP4</accession>
<evidence type="ECO:0000313" key="2">
    <source>
        <dbReference type="EMBL" id="EGE01062.1"/>
    </source>
</evidence>
<dbReference type="Proteomes" id="UP000009169">
    <property type="component" value="Unassembled WGS sequence"/>
</dbReference>
<dbReference type="eggNOG" id="ENOG502RF73">
    <property type="taxonomic scope" value="Eukaryota"/>
</dbReference>
<dbReference type="VEuPathDB" id="FungiDB:TEQG_00116"/>
<sequence length="314" mass="36730">MSTDSGYCSLQSSPYYKELQNGYFTAVPSSATSFSASNSLVSLQSFKTSTPSDSLPDILETRKEAKEILQIYRTTLAELELRRMSGSRKGLQRWVEYWTSTYKPEFARPLCQKIELTCPEINHIFREAAQDIHQIINEINVCITTASHQDEVRDLMASMRCRIHRIVSERRVRANQLMEWLRCDLESTPVDIQDKMFDQLKKQVYGVDPFGHYHPNPEEEEREEREDQVEENEETIEERLRQQMGLLNMATLPDSLRQIIAIDNARSQWAHYANQGETFAMNNAEEWREWPKVPWDICSLLQQYEHSFQGLNFC</sequence>
<name>F2PGP4_TRIEC</name>
<evidence type="ECO:0000313" key="3">
    <source>
        <dbReference type="Proteomes" id="UP000009169"/>
    </source>
</evidence>
<evidence type="ECO:0000256" key="1">
    <source>
        <dbReference type="SAM" id="MobiDB-lite"/>
    </source>
</evidence>
<dbReference type="AlphaFoldDB" id="F2PGP4"/>
<reference evidence="3" key="1">
    <citation type="journal article" date="2012" name="MBio">
        <title>Comparative genome analysis of Trichophyton rubrum and related dermatophytes reveals candidate genes involved in infection.</title>
        <authorList>
            <person name="Martinez D.A."/>
            <person name="Oliver B.G."/>
            <person name="Graeser Y."/>
            <person name="Goldberg J.M."/>
            <person name="Li W."/>
            <person name="Martinez-Rossi N.M."/>
            <person name="Monod M."/>
            <person name="Shelest E."/>
            <person name="Barton R.C."/>
            <person name="Birch E."/>
            <person name="Brakhage A.A."/>
            <person name="Chen Z."/>
            <person name="Gurr S.J."/>
            <person name="Heiman D."/>
            <person name="Heitman J."/>
            <person name="Kosti I."/>
            <person name="Rossi A."/>
            <person name="Saif S."/>
            <person name="Samalova M."/>
            <person name="Saunders C.W."/>
            <person name="Shea T."/>
            <person name="Summerbell R.C."/>
            <person name="Xu J."/>
            <person name="Young S."/>
            <person name="Zeng Q."/>
            <person name="Birren B.W."/>
            <person name="Cuomo C.A."/>
            <person name="White T.C."/>
        </authorList>
    </citation>
    <scope>NUCLEOTIDE SEQUENCE [LARGE SCALE GENOMIC DNA]</scope>
    <source>
        <strain evidence="3">ATCC MYA-4606 / CBS 127.97</strain>
    </source>
</reference>
<dbReference type="EMBL" id="DS995718">
    <property type="protein sequence ID" value="EGE01062.1"/>
    <property type="molecule type" value="Genomic_DNA"/>
</dbReference>
<organism evidence="2 3">
    <name type="scientific">Trichophyton equinum (strain ATCC MYA-4606 / CBS 127.97)</name>
    <name type="common">Horse ringworm fungus</name>
    <dbReference type="NCBI Taxonomy" id="559882"/>
    <lineage>
        <taxon>Eukaryota</taxon>
        <taxon>Fungi</taxon>
        <taxon>Dikarya</taxon>
        <taxon>Ascomycota</taxon>
        <taxon>Pezizomycotina</taxon>
        <taxon>Eurotiomycetes</taxon>
        <taxon>Eurotiomycetidae</taxon>
        <taxon>Onygenales</taxon>
        <taxon>Arthrodermataceae</taxon>
        <taxon>Trichophyton</taxon>
    </lineage>
</organism>
<dbReference type="HOGENOM" id="CLU_792200_0_0_1"/>
<gene>
    <name evidence="2" type="ORF">TEQG_00116</name>
</gene>
<feature type="compositionally biased region" description="Acidic residues" evidence="1">
    <location>
        <begin position="218"/>
        <end position="235"/>
    </location>
</feature>
<feature type="region of interest" description="Disordered" evidence="1">
    <location>
        <begin position="211"/>
        <end position="235"/>
    </location>
</feature>
<protein>
    <submittedName>
        <fullName evidence="2">Uncharacterized protein</fullName>
    </submittedName>
</protein>